<dbReference type="EMBL" id="CP018221">
    <property type="protein sequence ID" value="API58928.1"/>
    <property type="molecule type" value="Genomic_DNA"/>
</dbReference>
<dbReference type="Proteomes" id="UP000182063">
    <property type="component" value="Chromosome"/>
</dbReference>
<evidence type="ECO:0000313" key="2">
    <source>
        <dbReference type="EMBL" id="API58928.1"/>
    </source>
</evidence>
<evidence type="ECO:0000256" key="1">
    <source>
        <dbReference type="SAM" id="MobiDB-lite"/>
    </source>
</evidence>
<protein>
    <submittedName>
        <fullName evidence="2">Uncharacterized protein</fullName>
    </submittedName>
</protein>
<dbReference type="AlphaFoldDB" id="A0A1L3ZTI0"/>
<gene>
    <name evidence="2" type="ORF">BSL82_06040</name>
</gene>
<name>A0A1L3ZTI0_9SPHN</name>
<organism evidence="2 3">
    <name type="scientific">Tardibacter chloracetimidivorans</name>
    <dbReference type="NCBI Taxonomy" id="1921510"/>
    <lineage>
        <taxon>Bacteria</taxon>
        <taxon>Pseudomonadati</taxon>
        <taxon>Pseudomonadota</taxon>
        <taxon>Alphaproteobacteria</taxon>
        <taxon>Sphingomonadales</taxon>
        <taxon>Sphingomonadaceae</taxon>
        <taxon>Tardibacter</taxon>
    </lineage>
</organism>
<accession>A0A1L3ZTI0</accession>
<dbReference type="RefSeq" id="WP_072596480.1">
    <property type="nucleotide sequence ID" value="NZ_CP018221.1"/>
</dbReference>
<reference evidence="3" key="1">
    <citation type="submission" date="2016-11" db="EMBL/GenBank/DDBJ databases">
        <title>Complete Genome Sequence of alachlor-degrading Sphingomonas sp. strain JJ-A5.</title>
        <authorList>
            <person name="Lee H."/>
            <person name="Ka J.-O."/>
        </authorList>
    </citation>
    <scope>NUCLEOTIDE SEQUENCE [LARGE SCALE GENOMIC DNA]</scope>
    <source>
        <strain evidence="3">JJ-A5</strain>
    </source>
</reference>
<evidence type="ECO:0000313" key="3">
    <source>
        <dbReference type="Proteomes" id="UP000182063"/>
    </source>
</evidence>
<dbReference type="OrthoDB" id="8243072at2"/>
<proteinExistence type="predicted"/>
<sequence length="108" mass="12114">MRSVPYEKPAPVGTGAGLTEANHRAPSSPEDRRPAISELPFALHYAAERAVEFAEIVFDMDREFEDELDWAGRAQARCYAPYAALYRCLPPSLPEPVRREAERMLAHG</sequence>
<feature type="region of interest" description="Disordered" evidence="1">
    <location>
        <begin position="1"/>
        <end position="33"/>
    </location>
</feature>
<dbReference type="KEGG" id="sphj:BSL82_06040"/>
<dbReference type="STRING" id="1921510.BSL82_06040"/>
<keyword evidence="3" id="KW-1185">Reference proteome</keyword>